<dbReference type="PANTHER" id="PTHR24421:SF10">
    <property type="entry name" value="NITRATE_NITRITE SENSOR PROTEIN NARQ"/>
    <property type="match status" value="1"/>
</dbReference>
<dbReference type="EC" id="2.7.13.3" evidence="2"/>
<dbReference type="InterPro" id="IPR025828">
    <property type="entry name" value="Put_sensor_dom"/>
</dbReference>
<evidence type="ECO:0000256" key="6">
    <source>
        <dbReference type="ARBA" id="ARBA00022777"/>
    </source>
</evidence>
<comment type="catalytic activity">
    <reaction evidence="1">
        <text>ATP + protein L-histidine = ADP + protein N-phospho-L-histidine.</text>
        <dbReference type="EC" id="2.7.13.3"/>
    </reaction>
</comment>
<accession>A0A3A4B5T8</accession>
<dbReference type="Proteomes" id="UP000265768">
    <property type="component" value="Unassembled WGS sequence"/>
</dbReference>
<organism evidence="11 12">
    <name type="scientific">Bailinhaonella thermotolerans</name>
    <dbReference type="NCBI Taxonomy" id="1070861"/>
    <lineage>
        <taxon>Bacteria</taxon>
        <taxon>Bacillati</taxon>
        <taxon>Actinomycetota</taxon>
        <taxon>Actinomycetes</taxon>
        <taxon>Streptosporangiales</taxon>
        <taxon>Streptosporangiaceae</taxon>
        <taxon>Bailinhaonella</taxon>
    </lineage>
</organism>
<keyword evidence="5" id="KW-0547">Nucleotide-binding</keyword>
<feature type="transmembrane region" description="Helical" evidence="9">
    <location>
        <begin position="85"/>
        <end position="118"/>
    </location>
</feature>
<keyword evidence="6 11" id="KW-0418">Kinase</keyword>
<dbReference type="InterPro" id="IPR003594">
    <property type="entry name" value="HATPase_dom"/>
</dbReference>
<reference evidence="11 12" key="1">
    <citation type="submission" date="2018-09" db="EMBL/GenBank/DDBJ databases">
        <title>YIM 75507 draft genome.</title>
        <authorList>
            <person name="Tang S."/>
            <person name="Feng Y."/>
        </authorList>
    </citation>
    <scope>NUCLEOTIDE SEQUENCE [LARGE SCALE GENOMIC DNA]</scope>
    <source>
        <strain evidence="11 12">YIM 75507</strain>
    </source>
</reference>
<dbReference type="Gene3D" id="1.20.5.1930">
    <property type="match status" value="1"/>
</dbReference>
<keyword evidence="4" id="KW-0808">Transferase</keyword>
<sequence length="391" mass="41638">MAMLLFLAVLLTALTATVVGGVGLVALPHLLVWLRRWAEWHRGRAAALLGVTVAARETRLPRGIRAQWRNIAGDREIMRDLRWAVLHVATGLPAGLAALVILGLVVNAVVQTPVWWLFPADEPLRFLVYVPVTNWTNAILLGLAQAVIGAALVGWTFPPMARGLARHCLRALEPTHEERLAERVGELAESRAEVLDAHAAELRRIERDLHDGAQARLVSIAMLLGVARETLPDQDGPLARLLRQAHEGAEEAMSELRGVIRTMYPPILADRGLPGAVAAVAARVPVPVEVTLGDLGRVPAAVEAAAYFIVAEAITNVSRHSGAARAAVRLARRDGTLVVEVTDDGRGGIDESRGTGVAGIRKRAAALDGTVLVDSPAGGPTTLTVELPCAS</sequence>
<evidence type="ECO:0000256" key="9">
    <source>
        <dbReference type="SAM" id="Phobius"/>
    </source>
</evidence>
<dbReference type="InterPro" id="IPR050482">
    <property type="entry name" value="Sensor_HK_TwoCompSys"/>
</dbReference>
<keyword evidence="7" id="KW-0067">ATP-binding</keyword>
<evidence type="ECO:0000313" key="11">
    <source>
        <dbReference type="EMBL" id="RJL33411.1"/>
    </source>
</evidence>
<dbReference type="GO" id="GO:0046983">
    <property type="term" value="F:protein dimerization activity"/>
    <property type="evidence" value="ECO:0007669"/>
    <property type="project" value="InterPro"/>
</dbReference>
<keyword evidence="3" id="KW-0597">Phosphoprotein</keyword>
<evidence type="ECO:0000256" key="8">
    <source>
        <dbReference type="ARBA" id="ARBA00023012"/>
    </source>
</evidence>
<dbReference type="EMBL" id="QZEY01000003">
    <property type="protein sequence ID" value="RJL33411.1"/>
    <property type="molecule type" value="Genomic_DNA"/>
</dbReference>
<dbReference type="GO" id="GO:0005524">
    <property type="term" value="F:ATP binding"/>
    <property type="evidence" value="ECO:0007669"/>
    <property type="project" value="UniProtKB-KW"/>
</dbReference>
<evidence type="ECO:0000256" key="1">
    <source>
        <dbReference type="ARBA" id="ARBA00000085"/>
    </source>
</evidence>
<gene>
    <name evidence="11" type="ORF">D5H75_11520</name>
</gene>
<dbReference type="Pfam" id="PF13796">
    <property type="entry name" value="Sensor"/>
    <property type="match status" value="1"/>
</dbReference>
<dbReference type="GO" id="GO:0000155">
    <property type="term" value="F:phosphorelay sensor kinase activity"/>
    <property type="evidence" value="ECO:0007669"/>
    <property type="project" value="InterPro"/>
</dbReference>
<evidence type="ECO:0000313" key="12">
    <source>
        <dbReference type="Proteomes" id="UP000265768"/>
    </source>
</evidence>
<evidence type="ECO:0000256" key="4">
    <source>
        <dbReference type="ARBA" id="ARBA00022679"/>
    </source>
</evidence>
<proteinExistence type="predicted"/>
<name>A0A3A4B5T8_9ACTN</name>
<comment type="caution">
    <text evidence="11">The sequence shown here is derived from an EMBL/GenBank/DDBJ whole genome shotgun (WGS) entry which is preliminary data.</text>
</comment>
<keyword evidence="9" id="KW-0472">Membrane</keyword>
<dbReference type="GO" id="GO:0016020">
    <property type="term" value="C:membrane"/>
    <property type="evidence" value="ECO:0007669"/>
    <property type="project" value="InterPro"/>
</dbReference>
<evidence type="ECO:0000259" key="10">
    <source>
        <dbReference type="SMART" id="SM00387"/>
    </source>
</evidence>
<dbReference type="SUPFAM" id="SSF55874">
    <property type="entry name" value="ATPase domain of HSP90 chaperone/DNA topoisomerase II/histidine kinase"/>
    <property type="match status" value="1"/>
</dbReference>
<dbReference type="Pfam" id="PF07730">
    <property type="entry name" value="HisKA_3"/>
    <property type="match status" value="1"/>
</dbReference>
<dbReference type="CDD" id="cd16917">
    <property type="entry name" value="HATPase_UhpB-NarQ-NarX-like"/>
    <property type="match status" value="1"/>
</dbReference>
<evidence type="ECO:0000256" key="7">
    <source>
        <dbReference type="ARBA" id="ARBA00022840"/>
    </source>
</evidence>
<evidence type="ECO:0000256" key="5">
    <source>
        <dbReference type="ARBA" id="ARBA00022741"/>
    </source>
</evidence>
<dbReference type="Pfam" id="PF02518">
    <property type="entry name" value="HATPase_c"/>
    <property type="match status" value="1"/>
</dbReference>
<evidence type="ECO:0000256" key="2">
    <source>
        <dbReference type="ARBA" id="ARBA00012438"/>
    </source>
</evidence>
<keyword evidence="9" id="KW-1133">Transmembrane helix</keyword>
<dbReference type="PANTHER" id="PTHR24421">
    <property type="entry name" value="NITRATE/NITRITE SENSOR PROTEIN NARX-RELATED"/>
    <property type="match status" value="1"/>
</dbReference>
<dbReference type="InterPro" id="IPR011712">
    <property type="entry name" value="Sig_transdc_His_kin_sub3_dim/P"/>
</dbReference>
<keyword evidence="12" id="KW-1185">Reference proteome</keyword>
<dbReference type="InterPro" id="IPR036890">
    <property type="entry name" value="HATPase_C_sf"/>
</dbReference>
<protein>
    <recommendedName>
        <fullName evidence="2">histidine kinase</fullName>
        <ecNumber evidence="2">2.7.13.3</ecNumber>
    </recommendedName>
</protein>
<dbReference type="Gene3D" id="3.30.565.10">
    <property type="entry name" value="Histidine kinase-like ATPase, C-terminal domain"/>
    <property type="match status" value="1"/>
</dbReference>
<keyword evidence="9" id="KW-0812">Transmembrane</keyword>
<feature type="domain" description="Histidine kinase/HSP90-like ATPase" evidence="10">
    <location>
        <begin position="301"/>
        <end position="391"/>
    </location>
</feature>
<keyword evidence="8" id="KW-0902">Two-component regulatory system</keyword>
<dbReference type="AlphaFoldDB" id="A0A3A4B5T8"/>
<evidence type="ECO:0000256" key="3">
    <source>
        <dbReference type="ARBA" id="ARBA00022553"/>
    </source>
</evidence>
<feature type="transmembrane region" description="Helical" evidence="9">
    <location>
        <begin position="138"/>
        <end position="157"/>
    </location>
</feature>
<dbReference type="SMART" id="SM00387">
    <property type="entry name" value="HATPase_c"/>
    <property type="match status" value="1"/>
</dbReference>
<dbReference type="OrthoDB" id="5241729at2"/>